<dbReference type="EMBL" id="MF668280">
    <property type="protein sequence ID" value="ASZ74649.1"/>
    <property type="molecule type" value="Genomic_DNA"/>
</dbReference>
<sequence length="48" mass="5489">MMGAAHFDSKTSKASCHCGRRGCSDLRKAGRRTQRRKERQAVQRELRA</sequence>
<gene>
    <name evidence="2" type="ORF">SEA_PHABBA_74</name>
</gene>
<feature type="compositionally biased region" description="Basic and acidic residues" evidence="1">
    <location>
        <begin position="39"/>
        <end position="48"/>
    </location>
</feature>
<accession>A0A249XSD7</accession>
<feature type="region of interest" description="Disordered" evidence="1">
    <location>
        <begin position="1"/>
        <end position="48"/>
    </location>
</feature>
<feature type="compositionally biased region" description="Basic residues" evidence="1">
    <location>
        <begin position="29"/>
        <end position="38"/>
    </location>
</feature>
<evidence type="ECO:0000256" key="1">
    <source>
        <dbReference type="SAM" id="MobiDB-lite"/>
    </source>
</evidence>
<keyword evidence="3" id="KW-1185">Reference proteome</keyword>
<evidence type="ECO:0000313" key="2">
    <source>
        <dbReference type="EMBL" id="ASZ74649.1"/>
    </source>
</evidence>
<reference evidence="3" key="1">
    <citation type="submission" date="2017-08" db="EMBL/GenBank/DDBJ databases">
        <authorList>
            <person name="de Groot N.N."/>
        </authorList>
    </citation>
    <scope>NUCLEOTIDE SEQUENCE [LARGE SCALE GENOMIC DNA]</scope>
</reference>
<dbReference type="Proteomes" id="UP000226037">
    <property type="component" value="Segment"/>
</dbReference>
<proteinExistence type="predicted"/>
<name>A0A249XSD7_9CAUD</name>
<evidence type="ECO:0000313" key="3">
    <source>
        <dbReference type="Proteomes" id="UP000226037"/>
    </source>
</evidence>
<protein>
    <submittedName>
        <fullName evidence="2">Uncharacterized protein</fullName>
    </submittedName>
</protein>
<organism evidence="2 3">
    <name type="scientific">Mycobacterium phage Phabba</name>
    <dbReference type="NCBI Taxonomy" id="2027899"/>
    <lineage>
        <taxon>Viruses</taxon>
        <taxon>Duplodnaviria</taxon>
        <taxon>Heunggongvirae</taxon>
        <taxon>Uroviricota</taxon>
        <taxon>Caudoviricetes</taxon>
        <taxon>Ceeclamvirinae</taxon>
        <taxon>Myrnavirus</taxon>
        <taxon>Myrnavirus phabba</taxon>
        <taxon>Myranavirus phabba</taxon>
    </lineage>
</organism>